<evidence type="ECO:0008006" key="5">
    <source>
        <dbReference type="Google" id="ProtNLM"/>
    </source>
</evidence>
<dbReference type="Proteomes" id="UP000003586">
    <property type="component" value="Chromosome"/>
</dbReference>
<sequence>MLKKNGFMKKKSLLTAFLAFAIACVTFAQSTPEVPRNYKPAPKELLPMPDSLTDEAIFPVLGSFNLTDKKGDAAQVTITRDAENKGIVWVNGLPEGKFKAFLKASPATYMIPAQKALANDETGSTSSMESTETSSSTTTKSKSKVVSGRSIHEGTLIYDKDANALYVNIGSKFNEDNPTYVFPEMTAGADSAAMAMTTMDETTSKKVKKPAKPVIKGITYTGSKIGGPSTPATAATKETTMN</sequence>
<dbReference type="EMBL" id="CP007035">
    <property type="protein sequence ID" value="AHF17041.1"/>
    <property type="molecule type" value="Genomic_DNA"/>
</dbReference>
<reference evidence="3 4" key="1">
    <citation type="submission" date="2013-12" db="EMBL/GenBank/DDBJ databases">
        <authorList>
            <consortium name="DOE Joint Genome Institute"/>
            <person name="Eisen J."/>
            <person name="Huntemann M."/>
            <person name="Han J."/>
            <person name="Chen A."/>
            <person name="Kyrpides N."/>
            <person name="Mavromatis K."/>
            <person name="Markowitz V."/>
            <person name="Palaniappan K."/>
            <person name="Ivanova N."/>
            <person name="Schaumberg A."/>
            <person name="Pati A."/>
            <person name="Liolios K."/>
            <person name="Nordberg H.P."/>
            <person name="Cantor M.N."/>
            <person name="Hua S.X."/>
            <person name="Woyke T."/>
        </authorList>
    </citation>
    <scope>NUCLEOTIDE SEQUENCE [LARGE SCALE GENOMIC DNA]</scope>
    <source>
        <strain evidence="4">DSM 19437</strain>
    </source>
</reference>
<dbReference type="HOGENOM" id="CLU_1146257_0_0_10"/>
<evidence type="ECO:0000313" key="4">
    <source>
        <dbReference type="Proteomes" id="UP000003586"/>
    </source>
</evidence>
<evidence type="ECO:0000256" key="2">
    <source>
        <dbReference type="SAM" id="SignalP"/>
    </source>
</evidence>
<dbReference type="AlphaFoldDB" id="W0F6P2"/>
<accession>W0F6P2</accession>
<feature type="chain" id="PRO_5004788561" description="DUF4412 domain-containing protein" evidence="2">
    <location>
        <begin position="29"/>
        <end position="242"/>
    </location>
</feature>
<keyword evidence="2" id="KW-0732">Signal</keyword>
<dbReference type="PROSITE" id="PS51257">
    <property type="entry name" value="PROKAR_LIPOPROTEIN"/>
    <property type="match status" value="1"/>
</dbReference>
<gene>
    <name evidence="3" type="ORF">NIASO_00710</name>
</gene>
<proteinExistence type="predicted"/>
<dbReference type="KEGG" id="nso:NIASO_00710"/>
<organism evidence="3 4">
    <name type="scientific">Niabella soli DSM 19437</name>
    <dbReference type="NCBI Taxonomy" id="929713"/>
    <lineage>
        <taxon>Bacteria</taxon>
        <taxon>Pseudomonadati</taxon>
        <taxon>Bacteroidota</taxon>
        <taxon>Chitinophagia</taxon>
        <taxon>Chitinophagales</taxon>
        <taxon>Chitinophagaceae</taxon>
        <taxon>Niabella</taxon>
    </lineage>
</organism>
<evidence type="ECO:0000256" key="1">
    <source>
        <dbReference type="SAM" id="MobiDB-lite"/>
    </source>
</evidence>
<evidence type="ECO:0000313" key="3">
    <source>
        <dbReference type="EMBL" id="AHF17041.1"/>
    </source>
</evidence>
<feature type="compositionally biased region" description="Low complexity" evidence="1">
    <location>
        <begin position="121"/>
        <end position="140"/>
    </location>
</feature>
<protein>
    <recommendedName>
        <fullName evidence="5">DUF4412 domain-containing protein</fullName>
    </recommendedName>
</protein>
<feature type="signal peptide" evidence="2">
    <location>
        <begin position="1"/>
        <end position="28"/>
    </location>
</feature>
<dbReference type="STRING" id="929713.NIASO_00710"/>
<keyword evidence="4" id="KW-1185">Reference proteome</keyword>
<feature type="region of interest" description="Disordered" evidence="1">
    <location>
        <begin position="118"/>
        <end position="145"/>
    </location>
</feature>
<name>W0F6P2_9BACT</name>